<dbReference type="InterPro" id="IPR024079">
    <property type="entry name" value="MetalloPept_cat_dom_sf"/>
</dbReference>
<evidence type="ECO:0000313" key="3">
    <source>
        <dbReference type="EMBL" id="CAF4826754.1"/>
    </source>
</evidence>
<dbReference type="OrthoDB" id="7356084at2759"/>
<dbReference type="AlphaFoldDB" id="A0A821QMX6"/>
<keyword evidence="4" id="KW-1185">Reference proteome</keyword>
<dbReference type="Proteomes" id="UP000663880">
    <property type="component" value="Unassembled WGS sequence"/>
</dbReference>
<evidence type="ECO:0000259" key="2">
    <source>
        <dbReference type="Pfam" id="PF01400"/>
    </source>
</evidence>
<name>A0A821QMX6_9NEOP</name>
<feature type="domain" description="Peptidase M12A" evidence="2">
    <location>
        <begin position="24"/>
        <end position="134"/>
    </location>
</feature>
<dbReference type="EMBL" id="CAJOBZ010000009">
    <property type="protein sequence ID" value="CAF4826754.1"/>
    <property type="molecule type" value="Genomic_DNA"/>
</dbReference>
<dbReference type="GO" id="GO:0004222">
    <property type="term" value="F:metalloendopeptidase activity"/>
    <property type="evidence" value="ECO:0007669"/>
    <property type="project" value="InterPro"/>
</dbReference>
<reference evidence="3" key="1">
    <citation type="submission" date="2021-02" db="EMBL/GenBank/DDBJ databases">
        <authorList>
            <person name="Steward A R."/>
        </authorList>
    </citation>
    <scope>NUCLEOTIDE SEQUENCE</scope>
</reference>
<comment type="caution">
    <text evidence="3">The sequence shown here is derived from an EMBL/GenBank/DDBJ whole genome shotgun (WGS) entry which is preliminary data.</text>
</comment>
<organism evidence="3 4">
    <name type="scientific">Pieris macdunnoughi</name>
    <dbReference type="NCBI Taxonomy" id="345717"/>
    <lineage>
        <taxon>Eukaryota</taxon>
        <taxon>Metazoa</taxon>
        <taxon>Ecdysozoa</taxon>
        <taxon>Arthropoda</taxon>
        <taxon>Hexapoda</taxon>
        <taxon>Insecta</taxon>
        <taxon>Pterygota</taxon>
        <taxon>Neoptera</taxon>
        <taxon>Endopterygota</taxon>
        <taxon>Lepidoptera</taxon>
        <taxon>Glossata</taxon>
        <taxon>Ditrysia</taxon>
        <taxon>Papilionoidea</taxon>
        <taxon>Pieridae</taxon>
        <taxon>Pierinae</taxon>
        <taxon>Pieris</taxon>
    </lineage>
</organism>
<dbReference type="SUPFAM" id="SSF55486">
    <property type="entry name" value="Metalloproteases ('zincins'), catalytic domain"/>
    <property type="match status" value="1"/>
</dbReference>
<protein>
    <recommendedName>
        <fullName evidence="2">Peptidase M12A domain-containing protein</fullName>
    </recommendedName>
</protein>
<comment type="cofactor">
    <cofactor evidence="1">
        <name>Zn(2+)</name>
        <dbReference type="ChEBI" id="CHEBI:29105"/>
    </cofactor>
</comment>
<dbReference type="GO" id="GO:0006508">
    <property type="term" value="P:proteolysis"/>
    <property type="evidence" value="ECO:0007669"/>
    <property type="project" value="InterPro"/>
</dbReference>
<dbReference type="InterPro" id="IPR001506">
    <property type="entry name" value="Peptidase_M12A"/>
</dbReference>
<sequence length="155" mass="17829">MFANVQCCDINGTNENLPPLWPCQWNNGIIPYTFNYYSISPKRLISIVKKGIDFIERRSCLKFIEHNPLELVDRKNFTFLFYNYSDVLESCCMQFYTIPFGKRQVVITPICTLPAEVAHTTLHAMGLTHVKHERFSLAMVDAALFPVTCGRNDEA</sequence>
<dbReference type="Gene3D" id="3.40.390.10">
    <property type="entry name" value="Collagenase (Catalytic Domain)"/>
    <property type="match status" value="1"/>
</dbReference>
<evidence type="ECO:0000256" key="1">
    <source>
        <dbReference type="ARBA" id="ARBA00001947"/>
    </source>
</evidence>
<gene>
    <name evidence="3" type="ORF">PMACD_LOCUS4961</name>
</gene>
<accession>A0A821QMX6</accession>
<evidence type="ECO:0000313" key="4">
    <source>
        <dbReference type="Proteomes" id="UP000663880"/>
    </source>
</evidence>
<proteinExistence type="predicted"/>
<dbReference type="Pfam" id="PF01400">
    <property type="entry name" value="Astacin"/>
    <property type="match status" value="1"/>
</dbReference>